<feature type="domain" description="RecF/RecN/SMC N-terminal" evidence="11">
    <location>
        <begin position="2"/>
        <end position="506"/>
    </location>
</feature>
<keyword evidence="7 9" id="KW-0234">DNA repair</keyword>
<comment type="caution">
    <text evidence="12">The sequence shown here is derived from an EMBL/GenBank/DDBJ whole genome shotgun (WGS) entry which is preliminary data.</text>
</comment>
<dbReference type="RefSeq" id="WP_158423882.1">
    <property type="nucleotide sequence ID" value="NZ_JAOQJQ010000001.1"/>
</dbReference>
<dbReference type="Proteomes" id="UP001652442">
    <property type="component" value="Unassembled WGS sequence"/>
</dbReference>
<comment type="function">
    <text evidence="1 9">May be involved in recombinational repair of damaged DNA.</text>
</comment>
<dbReference type="NCBIfam" id="TIGR00634">
    <property type="entry name" value="recN"/>
    <property type="match status" value="1"/>
</dbReference>
<dbReference type="PIRSF" id="PIRSF003128">
    <property type="entry name" value="RecN"/>
    <property type="match status" value="1"/>
</dbReference>
<comment type="similarity">
    <text evidence="2 9">Belongs to the RecN family.</text>
</comment>
<organism evidence="12 13">
    <name type="scientific">Brotonthovivens ammoniilytica</name>
    <dbReference type="NCBI Taxonomy" id="2981725"/>
    <lineage>
        <taxon>Bacteria</taxon>
        <taxon>Bacillati</taxon>
        <taxon>Bacillota</taxon>
        <taxon>Clostridia</taxon>
        <taxon>Lachnospirales</taxon>
        <taxon>Lachnospiraceae</taxon>
        <taxon>Brotonthovivens</taxon>
    </lineage>
</organism>
<evidence type="ECO:0000313" key="12">
    <source>
        <dbReference type="EMBL" id="MCU6761008.1"/>
    </source>
</evidence>
<evidence type="ECO:0000256" key="2">
    <source>
        <dbReference type="ARBA" id="ARBA00009441"/>
    </source>
</evidence>
<evidence type="ECO:0000256" key="9">
    <source>
        <dbReference type="PIRNR" id="PIRNR003128"/>
    </source>
</evidence>
<dbReference type="InterPro" id="IPR004604">
    <property type="entry name" value="DNA_recomb/repair_RecN"/>
</dbReference>
<evidence type="ECO:0000256" key="10">
    <source>
        <dbReference type="SAM" id="Coils"/>
    </source>
</evidence>
<protein>
    <recommendedName>
        <fullName evidence="3 9">DNA repair protein RecN</fullName>
    </recommendedName>
    <alternativeName>
        <fullName evidence="8 9">Recombination protein N</fullName>
    </alternativeName>
</protein>
<dbReference type="PANTHER" id="PTHR11059:SF0">
    <property type="entry name" value="DNA REPAIR PROTEIN RECN"/>
    <property type="match status" value="1"/>
</dbReference>
<keyword evidence="6" id="KW-0067">ATP-binding</keyword>
<keyword evidence="10" id="KW-0175">Coiled coil</keyword>
<dbReference type="InterPro" id="IPR027417">
    <property type="entry name" value="P-loop_NTPase"/>
</dbReference>
<dbReference type="Gene3D" id="3.40.50.300">
    <property type="entry name" value="P-loop containing nucleotide triphosphate hydrolases"/>
    <property type="match status" value="2"/>
</dbReference>
<keyword evidence="13" id="KW-1185">Reference proteome</keyword>
<gene>
    <name evidence="12" type="primary">recN</name>
    <name evidence="12" type="ORF">OCV88_01495</name>
</gene>
<evidence type="ECO:0000256" key="3">
    <source>
        <dbReference type="ARBA" id="ARBA00021315"/>
    </source>
</evidence>
<feature type="coiled-coil region" evidence="10">
    <location>
        <begin position="319"/>
        <end position="370"/>
    </location>
</feature>
<dbReference type="CDD" id="cd03241">
    <property type="entry name" value="ABC_RecN"/>
    <property type="match status" value="2"/>
</dbReference>
<dbReference type="EMBL" id="JAOQJQ010000001">
    <property type="protein sequence ID" value="MCU6761008.1"/>
    <property type="molecule type" value="Genomic_DNA"/>
</dbReference>
<evidence type="ECO:0000256" key="8">
    <source>
        <dbReference type="ARBA" id="ARBA00033408"/>
    </source>
</evidence>
<evidence type="ECO:0000256" key="1">
    <source>
        <dbReference type="ARBA" id="ARBA00003618"/>
    </source>
</evidence>
<dbReference type="InterPro" id="IPR003395">
    <property type="entry name" value="RecF/RecN/SMC_N"/>
</dbReference>
<dbReference type="Pfam" id="PF02463">
    <property type="entry name" value="SMC_N"/>
    <property type="match status" value="1"/>
</dbReference>
<evidence type="ECO:0000256" key="5">
    <source>
        <dbReference type="ARBA" id="ARBA00022763"/>
    </source>
</evidence>
<sequence>MLQSLHVKNLALIDEAEVNFENGLNILTGETGAGKSIIIGSVNLALGAKASADLIRKDAPYGLVELVFSVKDKILRKRLNQLEVFPEEDEIIMTRKIMTGRSICRINGETVSASHMRTIASLLIDIHGQHEHQSLLLAKNHLKYVDAYGQGDLDGLKKQLSEAFHKYQEKKAELHAASMDEEQQAREISFLQFEVHEIEEACLVSGEDQDLESEYRKLSNSRKIIQAAGLSYEFTGNAVENASDLMGRALRELMSVSEYDPKLEELTGQLQDIDSLLSDFNREISDYLSEADFSDEMFVKVQQRLDLINHLKSKYGDSVEKILEEKEKKEARIEQLLNYENYRKELQTNLENLEEILTELSDTISRIRRKYAKELIAEMTQALQDLNFLDVQFDIRFEKTKNFTEEGTDQVRFFISTNPGEALKPLEQTASGGELSRIMLALKTVLAGNDEIETLIFDEIDSGISGRTAQKVAEKMKMTAKAHQIICITHLPQIASMSDAHFLIEKKARQGTTVSNIRPLDREESILELARMLGGAKITDTVKQSAREMKEMADSVK</sequence>
<dbReference type="PANTHER" id="PTHR11059">
    <property type="entry name" value="DNA REPAIR PROTEIN RECN"/>
    <property type="match status" value="1"/>
</dbReference>
<keyword evidence="5 9" id="KW-0227">DNA damage</keyword>
<keyword evidence="4" id="KW-0547">Nucleotide-binding</keyword>
<evidence type="ECO:0000256" key="4">
    <source>
        <dbReference type="ARBA" id="ARBA00022741"/>
    </source>
</evidence>
<name>A0ABT2TFP2_9FIRM</name>
<accession>A0ABT2TFP2</accession>
<evidence type="ECO:0000259" key="11">
    <source>
        <dbReference type="Pfam" id="PF02463"/>
    </source>
</evidence>
<evidence type="ECO:0000256" key="6">
    <source>
        <dbReference type="ARBA" id="ARBA00022840"/>
    </source>
</evidence>
<proteinExistence type="inferred from homology"/>
<reference evidence="12 13" key="1">
    <citation type="journal article" date="2021" name="ISME Commun">
        <title>Automated analysis of genomic sequences facilitates high-throughput and comprehensive description of bacteria.</title>
        <authorList>
            <person name="Hitch T.C.A."/>
        </authorList>
    </citation>
    <scope>NUCLEOTIDE SEQUENCE [LARGE SCALE GENOMIC DNA]</scope>
    <source>
        <strain evidence="12 13">Sanger_109</strain>
    </source>
</reference>
<evidence type="ECO:0000256" key="7">
    <source>
        <dbReference type="ARBA" id="ARBA00023204"/>
    </source>
</evidence>
<dbReference type="SUPFAM" id="SSF52540">
    <property type="entry name" value="P-loop containing nucleoside triphosphate hydrolases"/>
    <property type="match status" value="1"/>
</dbReference>
<evidence type="ECO:0000313" key="13">
    <source>
        <dbReference type="Proteomes" id="UP001652442"/>
    </source>
</evidence>